<dbReference type="RefSeq" id="WP_197446204.1">
    <property type="nucleotide sequence ID" value="NZ_CP036426.1"/>
</dbReference>
<evidence type="ECO:0000313" key="7">
    <source>
        <dbReference type="EMBL" id="QDV36223.1"/>
    </source>
</evidence>
<dbReference type="EC" id="3.1.6.1" evidence="7"/>
<keyword evidence="4" id="KW-0106">Calcium</keyword>
<dbReference type="KEGG" id="tpla:ElP_41420"/>
<keyword evidence="2" id="KW-0479">Metal-binding</keyword>
<dbReference type="AlphaFoldDB" id="A0A518H5V8"/>
<dbReference type="InterPro" id="IPR024607">
    <property type="entry name" value="Sulfatase_CS"/>
</dbReference>
<proteinExistence type="inferred from homology"/>
<dbReference type="InterPro" id="IPR017850">
    <property type="entry name" value="Alkaline_phosphatase_core_sf"/>
</dbReference>
<keyword evidence="3 7" id="KW-0378">Hydrolase</keyword>
<dbReference type="EMBL" id="CP036426">
    <property type="protein sequence ID" value="QDV36223.1"/>
    <property type="molecule type" value="Genomic_DNA"/>
</dbReference>
<comment type="similarity">
    <text evidence="1">Belongs to the sulfatase family.</text>
</comment>
<sequence precursor="true">MMRHLLASLAVLASWIGPTPAAEHPDPRPNIVFILADDLGWADIGYHDSDVRTLNLDRLAAGGVRLERHYVCPTCSPTRVALLSGRFPSRFGVLGPLGATTQMRPEDALLTRTLQGLGYRTHISGKWHIGETPEHRPLRYGFDTSYGYLRGQVDPYTHRYKFGDHLTWHRNDRLVEDRGHVTDLITEEAIRVIESAGEGPFFLYVAHHAPNEPPGWIAPYEGEIDDLWRRHLAAAVSHLDHGVGRIVEALERTNRLEDTLIVFSSDNGGQRRWDAPDREYNGRYAAHATLGSNRPLRGWKGDLYEGGIRVPAFVHGPGRLPAGVVFETPTHVVDWLPTLIRAAGGDPRRLEAAEGINLWSALRGDGSSLPDRAMYWKTPSHSAVRRGDWKLIRERLGDRVELFHLGDDPTEQDDLAGREPERVARLQALLDELSGLDG</sequence>
<name>A0A518H5V8_9BACT</name>
<keyword evidence="5" id="KW-0732">Signal</keyword>
<dbReference type="Gene3D" id="3.30.1120.10">
    <property type="match status" value="1"/>
</dbReference>
<evidence type="ECO:0000256" key="3">
    <source>
        <dbReference type="ARBA" id="ARBA00022801"/>
    </source>
</evidence>
<gene>
    <name evidence="7" type="primary">atsA_20</name>
    <name evidence="7" type="ORF">ElP_41420</name>
</gene>
<evidence type="ECO:0000259" key="6">
    <source>
        <dbReference type="Pfam" id="PF00884"/>
    </source>
</evidence>
<dbReference type="Gene3D" id="3.40.720.10">
    <property type="entry name" value="Alkaline Phosphatase, subunit A"/>
    <property type="match status" value="1"/>
</dbReference>
<feature type="chain" id="PRO_5022183049" evidence="5">
    <location>
        <begin position="22"/>
        <end position="438"/>
    </location>
</feature>
<dbReference type="Pfam" id="PF00884">
    <property type="entry name" value="Sulfatase"/>
    <property type="match status" value="1"/>
</dbReference>
<reference evidence="7 8" key="1">
    <citation type="submission" date="2019-02" db="EMBL/GenBank/DDBJ databases">
        <title>Deep-cultivation of Planctomycetes and their phenomic and genomic characterization uncovers novel biology.</title>
        <authorList>
            <person name="Wiegand S."/>
            <person name="Jogler M."/>
            <person name="Boedeker C."/>
            <person name="Pinto D."/>
            <person name="Vollmers J."/>
            <person name="Rivas-Marin E."/>
            <person name="Kohn T."/>
            <person name="Peeters S.H."/>
            <person name="Heuer A."/>
            <person name="Rast P."/>
            <person name="Oberbeckmann S."/>
            <person name="Bunk B."/>
            <person name="Jeske O."/>
            <person name="Meyerdierks A."/>
            <person name="Storesund J.E."/>
            <person name="Kallscheuer N."/>
            <person name="Luecker S."/>
            <person name="Lage O.M."/>
            <person name="Pohl T."/>
            <person name="Merkel B.J."/>
            <person name="Hornburger P."/>
            <person name="Mueller R.-W."/>
            <person name="Bruemmer F."/>
            <person name="Labrenz M."/>
            <person name="Spormann A.M."/>
            <person name="Op den Camp H."/>
            <person name="Overmann J."/>
            <person name="Amann R."/>
            <person name="Jetten M.S.M."/>
            <person name="Mascher T."/>
            <person name="Medema M.H."/>
            <person name="Devos D.P."/>
            <person name="Kaster A.-K."/>
            <person name="Ovreas L."/>
            <person name="Rohde M."/>
            <person name="Galperin M.Y."/>
            <person name="Jogler C."/>
        </authorList>
    </citation>
    <scope>NUCLEOTIDE SEQUENCE [LARGE SCALE GENOMIC DNA]</scope>
    <source>
        <strain evidence="7 8">ElP</strain>
    </source>
</reference>
<dbReference type="SUPFAM" id="SSF53649">
    <property type="entry name" value="Alkaline phosphatase-like"/>
    <property type="match status" value="1"/>
</dbReference>
<accession>A0A518H5V8</accession>
<evidence type="ECO:0000256" key="5">
    <source>
        <dbReference type="SAM" id="SignalP"/>
    </source>
</evidence>
<dbReference type="PROSITE" id="PS00149">
    <property type="entry name" value="SULFATASE_2"/>
    <property type="match status" value="1"/>
</dbReference>
<protein>
    <submittedName>
        <fullName evidence="7">Arylsulfatase</fullName>
        <ecNumber evidence="7">3.1.6.1</ecNumber>
    </submittedName>
</protein>
<dbReference type="PANTHER" id="PTHR42693:SF53">
    <property type="entry name" value="ENDO-4-O-SULFATASE"/>
    <property type="match status" value="1"/>
</dbReference>
<evidence type="ECO:0000256" key="1">
    <source>
        <dbReference type="ARBA" id="ARBA00008779"/>
    </source>
</evidence>
<feature type="domain" description="Sulfatase N-terminal" evidence="6">
    <location>
        <begin position="29"/>
        <end position="344"/>
    </location>
</feature>
<dbReference type="GO" id="GO:0004065">
    <property type="term" value="F:arylsulfatase activity"/>
    <property type="evidence" value="ECO:0007669"/>
    <property type="project" value="UniProtKB-EC"/>
</dbReference>
<keyword evidence="8" id="KW-1185">Reference proteome</keyword>
<evidence type="ECO:0000256" key="2">
    <source>
        <dbReference type="ARBA" id="ARBA00022723"/>
    </source>
</evidence>
<dbReference type="Proteomes" id="UP000317835">
    <property type="component" value="Chromosome"/>
</dbReference>
<evidence type="ECO:0000313" key="8">
    <source>
        <dbReference type="Proteomes" id="UP000317835"/>
    </source>
</evidence>
<feature type="signal peptide" evidence="5">
    <location>
        <begin position="1"/>
        <end position="21"/>
    </location>
</feature>
<dbReference type="GO" id="GO:0046872">
    <property type="term" value="F:metal ion binding"/>
    <property type="evidence" value="ECO:0007669"/>
    <property type="project" value="UniProtKB-KW"/>
</dbReference>
<dbReference type="InterPro" id="IPR050738">
    <property type="entry name" value="Sulfatase"/>
</dbReference>
<dbReference type="PANTHER" id="PTHR42693">
    <property type="entry name" value="ARYLSULFATASE FAMILY MEMBER"/>
    <property type="match status" value="1"/>
</dbReference>
<dbReference type="InterPro" id="IPR000917">
    <property type="entry name" value="Sulfatase_N"/>
</dbReference>
<evidence type="ECO:0000256" key="4">
    <source>
        <dbReference type="ARBA" id="ARBA00022837"/>
    </source>
</evidence>
<organism evidence="7 8">
    <name type="scientific">Tautonia plasticadhaerens</name>
    <dbReference type="NCBI Taxonomy" id="2527974"/>
    <lineage>
        <taxon>Bacteria</taxon>
        <taxon>Pseudomonadati</taxon>
        <taxon>Planctomycetota</taxon>
        <taxon>Planctomycetia</taxon>
        <taxon>Isosphaerales</taxon>
        <taxon>Isosphaeraceae</taxon>
        <taxon>Tautonia</taxon>
    </lineage>
</organism>